<dbReference type="EMBL" id="LR796185">
    <property type="protein sequence ID" value="CAB4125114.1"/>
    <property type="molecule type" value="Genomic_DNA"/>
</dbReference>
<name>A0A6J5KRK1_9CAUD</name>
<organism evidence="1">
    <name type="scientific">uncultured Caudovirales phage</name>
    <dbReference type="NCBI Taxonomy" id="2100421"/>
    <lineage>
        <taxon>Viruses</taxon>
        <taxon>Duplodnaviria</taxon>
        <taxon>Heunggongvirae</taxon>
        <taxon>Uroviricota</taxon>
        <taxon>Caudoviricetes</taxon>
        <taxon>Peduoviridae</taxon>
        <taxon>Maltschvirus</taxon>
        <taxon>Maltschvirus maltsch</taxon>
    </lineage>
</organism>
<reference evidence="1" key="1">
    <citation type="submission" date="2020-04" db="EMBL/GenBank/DDBJ databases">
        <authorList>
            <person name="Chiriac C."/>
            <person name="Salcher M."/>
            <person name="Ghai R."/>
            <person name="Kavagutti S V."/>
        </authorList>
    </citation>
    <scope>NUCLEOTIDE SEQUENCE</scope>
</reference>
<proteinExistence type="predicted"/>
<protein>
    <submittedName>
        <fullName evidence="1">Uncharacterized protein</fullName>
    </submittedName>
</protein>
<gene>
    <name evidence="1" type="ORF">UFOVP55_61</name>
</gene>
<accession>A0A6J5KRK1</accession>
<evidence type="ECO:0000313" key="1">
    <source>
        <dbReference type="EMBL" id="CAB4125114.1"/>
    </source>
</evidence>
<sequence length="65" mass="7309">MVEVRHMDYLWALDRAAELVQQLGVAVEKEDVEAAQELSAVVITLKTLQAQIEQGLAHPKNRKLN</sequence>